<dbReference type="RefSeq" id="XP_001330069.1">
    <property type="nucleotide sequence ID" value="XM_001330034.1"/>
</dbReference>
<proteinExistence type="predicted"/>
<dbReference type="AlphaFoldDB" id="A2F273"/>
<protein>
    <submittedName>
        <fullName evidence="3">Uncharacterized protein</fullName>
    </submittedName>
</protein>
<feature type="coiled-coil region" evidence="1">
    <location>
        <begin position="176"/>
        <end position="268"/>
    </location>
</feature>
<evidence type="ECO:0000256" key="2">
    <source>
        <dbReference type="SAM" id="MobiDB-lite"/>
    </source>
</evidence>
<dbReference type="VEuPathDB" id="TrichDB:TVAG_154820"/>
<dbReference type="KEGG" id="tva:4758836"/>
<feature type="coiled-coil region" evidence="1">
    <location>
        <begin position="96"/>
        <end position="149"/>
    </location>
</feature>
<dbReference type="InParanoid" id="A2F273"/>
<evidence type="ECO:0000313" key="4">
    <source>
        <dbReference type="Proteomes" id="UP000001542"/>
    </source>
</evidence>
<dbReference type="VEuPathDB" id="TrichDB:TVAGG3_0163700"/>
<gene>
    <name evidence="3" type="ORF">TVAG_154820</name>
</gene>
<dbReference type="EMBL" id="DS113582">
    <property type="protein sequence ID" value="EAY01012.1"/>
    <property type="molecule type" value="Genomic_DNA"/>
</dbReference>
<organism evidence="3 4">
    <name type="scientific">Trichomonas vaginalis (strain ATCC PRA-98 / G3)</name>
    <dbReference type="NCBI Taxonomy" id="412133"/>
    <lineage>
        <taxon>Eukaryota</taxon>
        <taxon>Metamonada</taxon>
        <taxon>Parabasalia</taxon>
        <taxon>Trichomonadida</taxon>
        <taxon>Trichomonadidae</taxon>
        <taxon>Trichomonas</taxon>
    </lineage>
</organism>
<dbReference type="SMR" id="A2F273"/>
<sequence>MRARTSYGSRQLRALPGLNTTKSRTIQGSAQEEPIKPVNLHEIRLQILTMQEQTKKYRSIIARTSHKIDSNTSMINKTFEQAAEGPAGNSNHKSTIEMLKRSVEGSKTHLEDLQQQIEKAKTDDRYWTAKELEQEVAVAFIEMKRVQEDFADKKGRQNHYETIFKDANAIQSQEHISQLRQAIRETKESNDSFRDKLNAYQKKKAKVQIEYTLLENKDKNVQSRQIIEEAEIEQAENNQKLQQNYQQIQDMQNDYLEKVNKLEEIINNQILCIQQYMKEHEEELNQNIIEE</sequence>
<name>A2F273_TRIV3</name>
<accession>A2F273</accession>
<keyword evidence="4" id="KW-1185">Reference proteome</keyword>
<keyword evidence="1" id="KW-0175">Coiled coil</keyword>
<feature type="compositionally biased region" description="Polar residues" evidence="2">
    <location>
        <begin position="18"/>
        <end position="30"/>
    </location>
</feature>
<dbReference type="Proteomes" id="UP000001542">
    <property type="component" value="Unassembled WGS sequence"/>
</dbReference>
<feature type="region of interest" description="Disordered" evidence="2">
    <location>
        <begin position="1"/>
        <end position="33"/>
    </location>
</feature>
<reference evidence="3" key="2">
    <citation type="journal article" date="2007" name="Science">
        <title>Draft genome sequence of the sexually transmitted pathogen Trichomonas vaginalis.</title>
        <authorList>
            <person name="Carlton J.M."/>
            <person name="Hirt R.P."/>
            <person name="Silva J.C."/>
            <person name="Delcher A.L."/>
            <person name="Schatz M."/>
            <person name="Zhao Q."/>
            <person name="Wortman J.R."/>
            <person name="Bidwell S.L."/>
            <person name="Alsmark U.C.M."/>
            <person name="Besteiro S."/>
            <person name="Sicheritz-Ponten T."/>
            <person name="Noel C.J."/>
            <person name="Dacks J.B."/>
            <person name="Foster P.G."/>
            <person name="Simillion C."/>
            <person name="Van de Peer Y."/>
            <person name="Miranda-Saavedra D."/>
            <person name="Barton G.J."/>
            <person name="Westrop G.D."/>
            <person name="Mueller S."/>
            <person name="Dessi D."/>
            <person name="Fiori P.L."/>
            <person name="Ren Q."/>
            <person name="Paulsen I."/>
            <person name="Zhang H."/>
            <person name="Bastida-Corcuera F.D."/>
            <person name="Simoes-Barbosa A."/>
            <person name="Brown M.T."/>
            <person name="Hayes R.D."/>
            <person name="Mukherjee M."/>
            <person name="Okumura C.Y."/>
            <person name="Schneider R."/>
            <person name="Smith A.J."/>
            <person name="Vanacova S."/>
            <person name="Villalvazo M."/>
            <person name="Haas B.J."/>
            <person name="Pertea M."/>
            <person name="Feldblyum T.V."/>
            <person name="Utterback T.R."/>
            <person name="Shu C.L."/>
            <person name="Osoegawa K."/>
            <person name="de Jong P.J."/>
            <person name="Hrdy I."/>
            <person name="Horvathova L."/>
            <person name="Zubacova Z."/>
            <person name="Dolezal P."/>
            <person name="Malik S.B."/>
            <person name="Logsdon J.M. Jr."/>
            <person name="Henze K."/>
            <person name="Gupta A."/>
            <person name="Wang C.C."/>
            <person name="Dunne R.L."/>
            <person name="Upcroft J.A."/>
            <person name="Upcroft P."/>
            <person name="White O."/>
            <person name="Salzberg S.L."/>
            <person name="Tang P."/>
            <person name="Chiu C.-H."/>
            <person name="Lee Y.-S."/>
            <person name="Embley T.M."/>
            <person name="Coombs G.H."/>
            <person name="Mottram J.C."/>
            <person name="Tachezy J."/>
            <person name="Fraser-Liggett C.M."/>
            <person name="Johnson P.J."/>
        </authorList>
    </citation>
    <scope>NUCLEOTIDE SEQUENCE [LARGE SCALE GENOMIC DNA]</scope>
    <source>
        <strain evidence="3">G3</strain>
    </source>
</reference>
<evidence type="ECO:0000313" key="3">
    <source>
        <dbReference type="EMBL" id="EAY01012.1"/>
    </source>
</evidence>
<evidence type="ECO:0000256" key="1">
    <source>
        <dbReference type="SAM" id="Coils"/>
    </source>
</evidence>
<reference evidence="3" key="1">
    <citation type="submission" date="2006-10" db="EMBL/GenBank/DDBJ databases">
        <authorList>
            <person name="Amadeo P."/>
            <person name="Zhao Q."/>
            <person name="Wortman J."/>
            <person name="Fraser-Liggett C."/>
            <person name="Carlton J."/>
        </authorList>
    </citation>
    <scope>NUCLEOTIDE SEQUENCE</scope>
    <source>
        <strain evidence="3">G3</strain>
    </source>
</reference>